<protein>
    <recommendedName>
        <fullName evidence="3">STAS/SEC14 domain-containing protein</fullName>
    </recommendedName>
</protein>
<sequence length="120" mass="14164">MERLKEIHSDGKEMVFLNLRDYRDDKIFFREILHHTSELLKKKGSPQLLLIDFTGIPYTHKFFEITREFISSNLDHIKAAALVGVQLEQEIDPDIVKKAADLHILFFNDLNDARNWLKQK</sequence>
<accession>A0A841RDK3</accession>
<gene>
    <name evidence="1" type="ORF">HNR50_003741</name>
</gene>
<keyword evidence="2" id="KW-1185">Reference proteome</keyword>
<dbReference type="EMBL" id="JACHGJ010000009">
    <property type="protein sequence ID" value="MBB6482053.1"/>
    <property type="molecule type" value="Genomic_DNA"/>
</dbReference>
<dbReference type="Proteomes" id="UP000587760">
    <property type="component" value="Unassembled WGS sequence"/>
</dbReference>
<organism evidence="1 2">
    <name type="scientific">Spirochaeta isovalerica</name>
    <dbReference type="NCBI Taxonomy" id="150"/>
    <lineage>
        <taxon>Bacteria</taxon>
        <taxon>Pseudomonadati</taxon>
        <taxon>Spirochaetota</taxon>
        <taxon>Spirochaetia</taxon>
        <taxon>Spirochaetales</taxon>
        <taxon>Spirochaetaceae</taxon>
        <taxon>Spirochaeta</taxon>
    </lineage>
</organism>
<reference evidence="1 2" key="1">
    <citation type="submission" date="2020-08" db="EMBL/GenBank/DDBJ databases">
        <title>Genomic Encyclopedia of Type Strains, Phase IV (KMG-IV): sequencing the most valuable type-strain genomes for metagenomic binning, comparative biology and taxonomic classification.</title>
        <authorList>
            <person name="Goeker M."/>
        </authorList>
    </citation>
    <scope>NUCLEOTIDE SEQUENCE [LARGE SCALE GENOMIC DNA]</scope>
    <source>
        <strain evidence="1 2">DSM 2461</strain>
    </source>
</reference>
<dbReference type="AlphaFoldDB" id="A0A841RDK3"/>
<dbReference type="RefSeq" id="WP_184748289.1">
    <property type="nucleotide sequence ID" value="NZ_JACHGJ010000009.1"/>
</dbReference>
<evidence type="ECO:0000313" key="1">
    <source>
        <dbReference type="EMBL" id="MBB6482053.1"/>
    </source>
</evidence>
<name>A0A841RDK3_9SPIO</name>
<comment type="caution">
    <text evidence="1">The sequence shown here is derived from an EMBL/GenBank/DDBJ whole genome shotgun (WGS) entry which is preliminary data.</text>
</comment>
<evidence type="ECO:0000313" key="2">
    <source>
        <dbReference type="Proteomes" id="UP000587760"/>
    </source>
</evidence>
<proteinExistence type="predicted"/>
<evidence type="ECO:0008006" key="3">
    <source>
        <dbReference type="Google" id="ProtNLM"/>
    </source>
</evidence>